<keyword evidence="2" id="KW-1003">Cell membrane</keyword>
<feature type="transmembrane region" description="Helical" evidence="6">
    <location>
        <begin position="112"/>
        <end position="130"/>
    </location>
</feature>
<evidence type="ECO:0000256" key="6">
    <source>
        <dbReference type="SAM" id="Phobius"/>
    </source>
</evidence>
<feature type="transmembrane region" description="Helical" evidence="6">
    <location>
        <begin position="193"/>
        <end position="215"/>
    </location>
</feature>
<organism evidence="8 9">
    <name type="scientific">Chromobacterium sphagni</name>
    <dbReference type="NCBI Taxonomy" id="1903179"/>
    <lineage>
        <taxon>Bacteria</taxon>
        <taxon>Pseudomonadati</taxon>
        <taxon>Pseudomonadota</taxon>
        <taxon>Betaproteobacteria</taxon>
        <taxon>Neisseriales</taxon>
        <taxon>Chromobacteriaceae</taxon>
        <taxon>Chromobacterium</taxon>
    </lineage>
</organism>
<keyword evidence="3 6" id="KW-0812">Transmembrane</keyword>
<dbReference type="PANTHER" id="PTHR42920:SF5">
    <property type="entry name" value="EAMA DOMAIN-CONTAINING PROTEIN"/>
    <property type="match status" value="1"/>
</dbReference>
<dbReference type="InterPro" id="IPR051258">
    <property type="entry name" value="Diverse_Substrate_Transporter"/>
</dbReference>
<dbReference type="Proteomes" id="UP000180280">
    <property type="component" value="Unassembled WGS sequence"/>
</dbReference>
<feature type="transmembrane region" description="Helical" evidence="6">
    <location>
        <begin position="87"/>
        <end position="106"/>
    </location>
</feature>
<feature type="transmembrane region" description="Helical" evidence="6">
    <location>
        <begin position="25"/>
        <end position="45"/>
    </location>
</feature>
<proteinExistence type="predicted"/>
<sequence>MLPPLARRLPAPAQRGEAAARLSRLALGAALGLLSMACVQLGSAWSVPAMRELGPFSLTWLRLSCAAVLLAALVRPPLRELARGHRGLILGLGGAMAGMMLCFFAALRSMPLGLTVAVNFLGPLLVAVAGARRRLDLAWPLLALLGVLLLARHQGQWQADAAGLAFAAAAAACWGGYIVLMKRAGQVFRGLDGLTAALLAAALLSAPFGLAGHALPSPRQLAAVAELALLMPLLPYVLEISALRLMPAASFGILSSAEPAIAALAGYLLLAQAIAPAQMLGVLLVVAASLGALTLA</sequence>
<feature type="transmembrane region" description="Helical" evidence="6">
    <location>
        <begin position="276"/>
        <end position="295"/>
    </location>
</feature>
<keyword evidence="4 6" id="KW-1133">Transmembrane helix</keyword>
<comment type="subcellular location">
    <subcellularLocation>
        <location evidence="1">Cell membrane</location>
        <topology evidence="1">Multi-pass membrane protein</topology>
    </subcellularLocation>
</comment>
<feature type="transmembrane region" description="Helical" evidence="6">
    <location>
        <begin position="221"/>
        <end position="238"/>
    </location>
</feature>
<accession>A0ABX3CF34</accession>
<feature type="transmembrane region" description="Helical" evidence="6">
    <location>
        <begin position="161"/>
        <end position="181"/>
    </location>
</feature>
<feature type="transmembrane region" description="Helical" evidence="6">
    <location>
        <begin position="57"/>
        <end position="75"/>
    </location>
</feature>
<dbReference type="RefSeq" id="WP_071112489.1">
    <property type="nucleotide sequence ID" value="NZ_MKCT01000016.1"/>
</dbReference>
<evidence type="ECO:0000256" key="3">
    <source>
        <dbReference type="ARBA" id="ARBA00022692"/>
    </source>
</evidence>
<evidence type="ECO:0000256" key="1">
    <source>
        <dbReference type="ARBA" id="ARBA00004651"/>
    </source>
</evidence>
<reference evidence="8 9" key="1">
    <citation type="submission" date="2016-09" db="EMBL/GenBank/DDBJ databases">
        <title>Chromobacterium muskegensis sp. nov., an insecticidal bacterium isolated from Sphagnum bogs.</title>
        <authorList>
            <person name="Sparks M.E."/>
            <person name="Blackburn M.B."/>
            <person name="Gundersen-Rindal D.E."/>
            <person name="Mitchell A."/>
            <person name="Farrar R."/>
            <person name="Kuhar D."/>
        </authorList>
    </citation>
    <scope>NUCLEOTIDE SEQUENCE [LARGE SCALE GENOMIC DNA]</scope>
    <source>
        <strain evidence="8 9">14B-1</strain>
    </source>
</reference>
<dbReference type="InterPro" id="IPR037185">
    <property type="entry name" value="EmrE-like"/>
</dbReference>
<dbReference type="EMBL" id="MKCT01000016">
    <property type="protein sequence ID" value="OHX20612.1"/>
    <property type="molecule type" value="Genomic_DNA"/>
</dbReference>
<feature type="transmembrane region" description="Helical" evidence="6">
    <location>
        <begin position="137"/>
        <end position="155"/>
    </location>
</feature>
<evidence type="ECO:0000256" key="2">
    <source>
        <dbReference type="ARBA" id="ARBA00022475"/>
    </source>
</evidence>
<feature type="domain" description="EamA" evidence="7">
    <location>
        <begin position="163"/>
        <end position="291"/>
    </location>
</feature>
<evidence type="ECO:0000259" key="7">
    <source>
        <dbReference type="Pfam" id="PF00892"/>
    </source>
</evidence>
<dbReference type="PANTHER" id="PTHR42920">
    <property type="entry name" value="OS03G0707200 PROTEIN-RELATED"/>
    <property type="match status" value="1"/>
</dbReference>
<keyword evidence="9" id="KW-1185">Reference proteome</keyword>
<keyword evidence="5 6" id="KW-0472">Membrane</keyword>
<evidence type="ECO:0000256" key="4">
    <source>
        <dbReference type="ARBA" id="ARBA00022989"/>
    </source>
</evidence>
<protein>
    <recommendedName>
        <fullName evidence="7">EamA domain-containing protein</fullName>
    </recommendedName>
</protein>
<dbReference type="SUPFAM" id="SSF103481">
    <property type="entry name" value="Multidrug resistance efflux transporter EmrE"/>
    <property type="match status" value="2"/>
</dbReference>
<dbReference type="InterPro" id="IPR000620">
    <property type="entry name" value="EamA_dom"/>
</dbReference>
<dbReference type="Pfam" id="PF00892">
    <property type="entry name" value="EamA"/>
    <property type="match status" value="1"/>
</dbReference>
<evidence type="ECO:0000256" key="5">
    <source>
        <dbReference type="ARBA" id="ARBA00023136"/>
    </source>
</evidence>
<evidence type="ECO:0000313" key="8">
    <source>
        <dbReference type="EMBL" id="OHX20612.1"/>
    </source>
</evidence>
<gene>
    <name evidence="8" type="ORF">BI344_15225</name>
</gene>
<feature type="transmembrane region" description="Helical" evidence="6">
    <location>
        <begin position="250"/>
        <end position="270"/>
    </location>
</feature>
<name>A0ABX3CF34_9NEIS</name>
<comment type="caution">
    <text evidence="8">The sequence shown here is derived from an EMBL/GenBank/DDBJ whole genome shotgun (WGS) entry which is preliminary data.</text>
</comment>
<evidence type="ECO:0000313" key="9">
    <source>
        <dbReference type="Proteomes" id="UP000180280"/>
    </source>
</evidence>